<feature type="compositionally biased region" description="Polar residues" evidence="1">
    <location>
        <begin position="53"/>
        <end position="62"/>
    </location>
</feature>
<dbReference type="AlphaFoldDB" id="A0A5A7MTE8"/>
<proteinExistence type="predicted"/>
<dbReference type="Proteomes" id="UP000322084">
    <property type="component" value="Unassembled WGS sequence"/>
</dbReference>
<dbReference type="EMBL" id="BKCL01000014">
    <property type="protein sequence ID" value="GEQ99231.1"/>
    <property type="molecule type" value="Genomic_DNA"/>
</dbReference>
<gene>
    <name evidence="2" type="ORF">JCM17844_28680</name>
</gene>
<comment type="caution">
    <text evidence="2">The sequence shown here is derived from an EMBL/GenBank/DDBJ whole genome shotgun (WGS) entry which is preliminary data.</text>
</comment>
<name>A0A5A7MTE8_9PROT</name>
<evidence type="ECO:0000256" key="1">
    <source>
        <dbReference type="SAM" id="MobiDB-lite"/>
    </source>
</evidence>
<feature type="region of interest" description="Disordered" evidence="1">
    <location>
        <begin position="1"/>
        <end position="93"/>
    </location>
</feature>
<protein>
    <submittedName>
        <fullName evidence="2">Uncharacterized protein</fullName>
    </submittedName>
</protein>
<accession>A0A5A7MTE8</accession>
<reference evidence="2 3" key="1">
    <citation type="submission" date="2019-09" db="EMBL/GenBank/DDBJ databases">
        <title>NBRP : Genome information of microbial organism related human and environment.</title>
        <authorList>
            <person name="Hattori M."/>
            <person name="Oshima K."/>
            <person name="Inaba H."/>
            <person name="Suda W."/>
            <person name="Sakamoto M."/>
            <person name="Iino T."/>
            <person name="Kitahara M."/>
            <person name="Oshida Y."/>
            <person name="Iida T."/>
            <person name="Kudo T."/>
            <person name="Itoh T."/>
            <person name="Ohkuma M."/>
        </authorList>
    </citation>
    <scope>NUCLEOTIDE SEQUENCE [LARGE SCALE GENOMIC DNA]</scope>
    <source>
        <strain evidence="2 3">Hi-2</strain>
    </source>
</reference>
<feature type="compositionally biased region" description="Basic and acidic residues" evidence="1">
    <location>
        <begin position="1"/>
        <end position="17"/>
    </location>
</feature>
<evidence type="ECO:0000313" key="2">
    <source>
        <dbReference type="EMBL" id="GEQ99231.1"/>
    </source>
</evidence>
<sequence length="93" mass="10455">MMAERCKEIGRCPDRDSHKKRVSVQSSRFRDAKNDGRKNEYGGDVIEHGSQPHADQQGQTKQKLGRGVSGHGQYEMGNDRCRPGAIERSADRD</sequence>
<evidence type="ECO:0000313" key="3">
    <source>
        <dbReference type="Proteomes" id="UP000322084"/>
    </source>
</evidence>
<organism evidence="2 3">
    <name type="scientific">Iodidimonas gelatinilytica</name>
    <dbReference type="NCBI Taxonomy" id="1236966"/>
    <lineage>
        <taxon>Bacteria</taxon>
        <taxon>Pseudomonadati</taxon>
        <taxon>Pseudomonadota</taxon>
        <taxon>Alphaproteobacteria</taxon>
        <taxon>Iodidimonadales</taxon>
        <taxon>Iodidimonadaceae</taxon>
        <taxon>Iodidimonas</taxon>
    </lineage>
</organism>
<feature type="compositionally biased region" description="Basic and acidic residues" evidence="1">
    <location>
        <begin position="28"/>
        <end position="47"/>
    </location>
</feature>